<dbReference type="EMBL" id="MN956836">
    <property type="protein sequence ID" value="QTX14128.1"/>
    <property type="molecule type" value="Genomic_DNA"/>
</dbReference>
<accession>A0A8B0SVN7</accession>
<evidence type="ECO:0000313" key="1">
    <source>
        <dbReference type="EMBL" id="QTX14128.1"/>
    </source>
</evidence>
<reference evidence="1" key="1">
    <citation type="submission" date="2020-01" db="EMBL/GenBank/DDBJ databases">
        <authorList>
            <person name="Qin S."/>
        </authorList>
    </citation>
    <scope>NUCLEOTIDE SEQUENCE</scope>
    <source>
        <strain evidence="1">CVir17-16-YZ6g</strain>
        <plasmid evidence="1">p17-15-vir-like</plasmid>
    </source>
</reference>
<keyword evidence="1" id="KW-0614">Plasmid</keyword>
<geneLocation type="plasmid" evidence="1">
    <name>p17-15-vir-like</name>
</geneLocation>
<name>A0A8B0SVN7_KLEPN</name>
<sequence length="105" mass="11701">MVFNLLHHRMVDPFFSLPQKRKSNFSIASIIFMPSPFSRYGAMILSIRTASISTSASWSVCANRSGLGWISSDVSLINIPIIVSLHIPVRSALRPQTIPPPARFF</sequence>
<proteinExistence type="predicted"/>
<organism evidence="1">
    <name type="scientific">Klebsiella pneumoniae</name>
    <dbReference type="NCBI Taxonomy" id="573"/>
    <lineage>
        <taxon>Bacteria</taxon>
        <taxon>Pseudomonadati</taxon>
        <taxon>Pseudomonadota</taxon>
        <taxon>Gammaproteobacteria</taxon>
        <taxon>Enterobacterales</taxon>
        <taxon>Enterobacteriaceae</taxon>
        <taxon>Klebsiella/Raoultella group</taxon>
        <taxon>Klebsiella</taxon>
        <taxon>Klebsiella pneumoniae complex</taxon>
    </lineage>
</organism>
<protein>
    <submittedName>
        <fullName evidence="1">Uncharacterized protein</fullName>
    </submittedName>
</protein>
<dbReference type="AlphaFoldDB" id="A0A8B0SVN7"/>